<protein>
    <submittedName>
        <fullName evidence="2">Uncharacterized protein</fullName>
    </submittedName>
</protein>
<dbReference type="PROSITE" id="PS50096">
    <property type="entry name" value="IQ"/>
    <property type="match status" value="3"/>
</dbReference>
<feature type="compositionally biased region" description="Low complexity" evidence="1">
    <location>
        <begin position="614"/>
        <end position="634"/>
    </location>
</feature>
<reference evidence="2" key="1">
    <citation type="submission" date="2021-01" db="EMBL/GenBank/DDBJ databases">
        <authorList>
            <person name="Corre E."/>
            <person name="Pelletier E."/>
            <person name="Niang G."/>
            <person name="Scheremetjew M."/>
            <person name="Finn R."/>
            <person name="Kale V."/>
            <person name="Holt S."/>
            <person name="Cochrane G."/>
            <person name="Meng A."/>
            <person name="Brown T."/>
            <person name="Cohen L."/>
        </authorList>
    </citation>
    <scope>NUCLEOTIDE SEQUENCE</scope>
    <source>
        <strain evidence="2">CCMP281</strain>
    </source>
</reference>
<name>A0A7S3AD25_9EUKA</name>
<feature type="compositionally biased region" description="Polar residues" evidence="1">
    <location>
        <begin position="533"/>
        <end position="542"/>
    </location>
</feature>
<feature type="region of interest" description="Disordered" evidence="1">
    <location>
        <begin position="560"/>
        <end position="728"/>
    </location>
</feature>
<evidence type="ECO:0000313" key="2">
    <source>
        <dbReference type="EMBL" id="CAE0099211.1"/>
    </source>
</evidence>
<accession>A0A7S3AD25</accession>
<feature type="compositionally biased region" description="Basic and acidic residues" evidence="1">
    <location>
        <begin position="523"/>
        <end position="532"/>
    </location>
</feature>
<dbReference type="EMBL" id="HBHX01002839">
    <property type="protein sequence ID" value="CAE0099211.1"/>
    <property type="molecule type" value="Transcribed_RNA"/>
</dbReference>
<feature type="compositionally biased region" description="Low complexity" evidence="1">
    <location>
        <begin position="485"/>
        <end position="498"/>
    </location>
</feature>
<feature type="region of interest" description="Disordered" evidence="1">
    <location>
        <begin position="523"/>
        <end position="544"/>
    </location>
</feature>
<gene>
    <name evidence="2" type="ORF">HERI1096_LOCUS1574</name>
</gene>
<feature type="region of interest" description="Disordered" evidence="1">
    <location>
        <begin position="465"/>
        <end position="498"/>
    </location>
</feature>
<proteinExistence type="predicted"/>
<dbReference type="AlphaFoldDB" id="A0A7S3AD25"/>
<feature type="compositionally biased region" description="Basic and acidic residues" evidence="1">
    <location>
        <begin position="472"/>
        <end position="484"/>
    </location>
</feature>
<sequence length="728" mass="78376">MTIHWASSLWMAPLQIRYKRESHEGRELWRKRVCVQFAQSTGAELSGGIKTTVGKFSKENLEATEGGVPIELLSDAKETFDGAMVIYKPGLNGTRSQASIESRTWRPEHEQRVYRKGVAPTPRGGEASDAASKWLDKMIDDTNDRVQELLGDVRDVQTALVKGASEGMPLKEIPFQVKDDHHGRFVPTEDDQYNMRQKMPPDIPMRMLEGICSADAKLVEKIYADLASIFKDPVVKKALGSIMAERVRSDLDRPASFFQVAIDLPGFGATEDLLGKDELMSANFLKEVITSLSKEHAFAIVVETHAADALFQVLFEAPKITSFIAVRQPILEETEPERLTRIIHPVFVPWDPRTASAYVQTARKLNEFLPDGASLKVSLAKVPSFYNVELGTELVSFFAKHNWHGMMNSDGTSRKLPLLTRLDGGLSMWTTGQKGEAAVAAATEEAALAEAKKLEAAKRIEAGARGKLQRQKTRDIRRNSRVESSEGGAPAAEGEQAVVLDDDNAKQLAAAIKIEAIERGKLQRQKTRDMRQKLQSRSNNFLGSLEQAEARDAARGVIVDEAPAQPSDTAATADPAGSIVADPTAEAAAKVQALQRGKMQRQATDQLKAEEKAPAQVTPAQAPVAGAKDAAADAGDGRIGDDQAAAAEVAPRSPSPAGDKGGRGAGEGKATALPSVPAPTKKPPKGGTSARTKPKGDASARAGSPNRKAAKATRPPAQGAGGRPRAPR</sequence>
<organism evidence="2">
    <name type="scientific">Haptolina ericina</name>
    <dbReference type="NCBI Taxonomy" id="156174"/>
    <lineage>
        <taxon>Eukaryota</taxon>
        <taxon>Haptista</taxon>
        <taxon>Haptophyta</taxon>
        <taxon>Prymnesiophyceae</taxon>
        <taxon>Prymnesiales</taxon>
        <taxon>Prymnesiaceae</taxon>
        <taxon>Haptolina</taxon>
    </lineage>
</organism>
<evidence type="ECO:0000256" key="1">
    <source>
        <dbReference type="SAM" id="MobiDB-lite"/>
    </source>
</evidence>